<protein>
    <submittedName>
        <fullName evidence="2">Uncharacterized protein</fullName>
    </submittedName>
</protein>
<sequence length="76" mass="8826">MTRDWRLLLTAALQALMWICAAIWYRLASARLRRADGDFINNYMPGMQEMAVFFAALSCGALTFLILGWMWLRPRP</sequence>
<proteinExistence type="predicted"/>
<dbReference type="RefSeq" id="WP_221428552.1">
    <property type="nucleotide sequence ID" value="NZ_CP081296.1"/>
</dbReference>
<gene>
    <name evidence="2" type="ORF">K3162_02090</name>
</gene>
<keyword evidence="1" id="KW-0472">Membrane</keyword>
<keyword evidence="3" id="KW-1185">Reference proteome</keyword>
<keyword evidence="1" id="KW-0812">Transmembrane</keyword>
<dbReference type="Proteomes" id="UP000824300">
    <property type="component" value="Chromosome"/>
</dbReference>
<reference evidence="2 3" key="1">
    <citation type="submission" date="2021-08" db="EMBL/GenBank/DDBJ databases">
        <title>Comparative Genomics Analysis of the Genus Qipengyuania Reveals Extensive Genetic Diversity and Metabolic Versatility, Including the Description of Fifteen Novel Species.</title>
        <authorList>
            <person name="Liu Y."/>
        </authorList>
    </citation>
    <scope>NUCLEOTIDE SEQUENCE [LARGE SCALE GENOMIC DNA]</scope>
    <source>
        <strain evidence="2 3">1NDW3</strain>
    </source>
</reference>
<organism evidence="2 3">
    <name type="scientific">Qipengyuania xiapuensis</name>
    <dbReference type="NCBI Taxonomy" id="2867236"/>
    <lineage>
        <taxon>Bacteria</taxon>
        <taxon>Pseudomonadati</taxon>
        <taxon>Pseudomonadota</taxon>
        <taxon>Alphaproteobacteria</taxon>
        <taxon>Sphingomonadales</taxon>
        <taxon>Erythrobacteraceae</taxon>
        <taxon>Qipengyuania</taxon>
    </lineage>
</organism>
<keyword evidence="1" id="KW-1133">Transmembrane helix</keyword>
<feature type="transmembrane region" description="Helical" evidence="1">
    <location>
        <begin position="52"/>
        <end position="72"/>
    </location>
</feature>
<dbReference type="EMBL" id="CP081296">
    <property type="protein sequence ID" value="QZD92856.1"/>
    <property type="molecule type" value="Genomic_DNA"/>
</dbReference>
<name>A0ABX8ZUZ5_9SPHN</name>
<evidence type="ECO:0000256" key="1">
    <source>
        <dbReference type="SAM" id="Phobius"/>
    </source>
</evidence>
<evidence type="ECO:0000313" key="3">
    <source>
        <dbReference type="Proteomes" id="UP000824300"/>
    </source>
</evidence>
<evidence type="ECO:0000313" key="2">
    <source>
        <dbReference type="EMBL" id="QZD92856.1"/>
    </source>
</evidence>
<accession>A0ABX8ZUZ5</accession>